<dbReference type="InterPro" id="IPR001206">
    <property type="entry name" value="Diacylglycerol_kinase_cat_dom"/>
</dbReference>
<keyword evidence="3" id="KW-1185">Reference proteome</keyword>
<organism evidence="2 3">
    <name type="scientific">Candidatus Nephthysia bennettiae</name>
    <dbReference type="NCBI Taxonomy" id="3127016"/>
    <lineage>
        <taxon>Bacteria</taxon>
        <taxon>Bacillati</taxon>
        <taxon>Candidatus Dormiibacterota</taxon>
        <taxon>Candidatus Dormibacteria</taxon>
        <taxon>Candidatus Dormibacterales</taxon>
        <taxon>Candidatus Dormibacteraceae</taxon>
        <taxon>Candidatus Nephthysia</taxon>
    </lineage>
</organism>
<dbReference type="PANTHER" id="PTHR30492:SF0">
    <property type="entry name" value="METHYLGLYOXAL SYNTHASE"/>
    <property type="match status" value="1"/>
</dbReference>
<reference evidence="2" key="1">
    <citation type="submission" date="2020-10" db="EMBL/GenBank/DDBJ databases">
        <title>Ca. Dormibacterota MAGs.</title>
        <authorList>
            <person name="Montgomery K."/>
        </authorList>
    </citation>
    <scope>NUCLEOTIDE SEQUENCE [LARGE SCALE GENOMIC DNA]</scope>
    <source>
        <strain evidence="2">SC8812_S17_10</strain>
    </source>
</reference>
<dbReference type="RefSeq" id="WP_338198825.1">
    <property type="nucleotide sequence ID" value="NZ_JAEKNR010000031.1"/>
</dbReference>
<sequence>MVKQRAASSVILISGAAGSVTREIENRLREVFQNDLVLDFDPDQDFRSWLTPGARVIVAGGDGTVRFVASRLAGTDHPLGILPLGTFNNFAKSLGIPTDLEAAIQVAHDGRPTPITIGRVNGQPFVEAAAAGMFGAAITLGEATKDLTVGHMGQRLQQVAGARRFRYCLSGDLARSGHALSLVFANTPSTGARLPVATTSPLETTLQLSLTAGSSRFDLLRRIVASVLRRRPASPVVSFRHLHLETVPAVDVYADSEAVGQTPVDVEAQPGGLYVLVPAS</sequence>
<dbReference type="GO" id="GO:0016301">
    <property type="term" value="F:kinase activity"/>
    <property type="evidence" value="ECO:0007669"/>
    <property type="project" value="InterPro"/>
</dbReference>
<protein>
    <recommendedName>
        <fullName evidence="1">DAGKc domain-containing protein</fullName>
    </recommendedName>
</protein>
<dbReference type="EMBL" id="JAEKNR010000031">
    <property type="protein sequence ID" value="MBJ7596966.1"/>
    <property type="molecule type" value="Genomic_DNA"/>
</dbReference>
<dbReference type="PROSITE" id="PS50146">
    <property type="entry name" value="DAGK"/>
    <property type="match status" value="1"/>
</dbReference>
<dbReference type="Gene3D" id="2.60.200.40">
    <property type="match status" value="1"/>
</dbReference>
<dbReference type="PANTHER" id="PTHR30492">
    <property type="entry name" value="METHYLGLYOXAL SYNTHASE"/>
    <property type="match status" value="1"/>
</dbReference>
<evidence type="ECO:0000313" key="3">
    <source>
        <dbReference type="Proteomes" id="UP000612893"/>
    </source>
</evidence>
<dbReference type="SUPFAM" id="SSF111331">
    <property type="entry name" value="NAD kinase/diacylglycerol kinase-like"/>
    <property type="match status" value="1"/>
</dbReference>
<evidence type="ECO:0000313" key="2">
    <source>
        <dbReference type="EMBL" id="MBJ7596966.1"/>
    </source>
</evidence>
<gene>
    <name evidence="2" type="ORF">JF922_02615</name>
</gene>
<dbReference type="InterPro" id="IPR016064">
    <property type="entry name" value="NAD/diacylglycerol_kinase_sf"/>
</dbReference>
<proteinExistence type="predicted"/>
<evidence type="ECO:0000259" key="1">
    <source>
        <dbReference type="PROSITE" id="PS50146"/>
    </source>
</evidence>
<dbReference type="Gene3D" id="3.40.50.10330">
    <property type="entry name" value="Probable inorganic polyphosphate/atp-NAD kinase, domain 1"/>
    <property type="match status" value="1"/>
</dbReference>
<dbReference type="SMART" id="SM00046">
    <property type="entry name" value="DAGKc"/>
    <property type="match status" value="1"/>
</dbReference>
<dbReference type="GO" id="GO:0008929">
    <property type="term" value="F:methylglyoxal synthase activity"/>
    <property type="evidence" value="ECO:0007669"/>
    <property type="project" value="InterPro"/>
</dbReference>
<dbReference type="GO" id="GO:0005829">
    <property type="term" value="C:cytosol"/>
    <property type="evidence" value="ECO:0007669"/>
    <property type="project" value="TreeGrafter"/>
</dbReference>
<dbReference type="InterPro" id="IPR017438">
    <property type="entry name" value="ATP-NAD_kinase_N"/>
</dbReference>
<comment type="caution">
    <text evidence="2">The sequence shown here is derived from an EMBL/GenBank/DDBJ whole genome shotgun (WGS) entry which is preliminary data.</text>
</comment>
<dbReference type="AlphaFoldDB" id="A0A934JW96"/>
<accession>A0A934JW96</accession>
<name>A0A934JW96_9BACT</name>
<dbReference type="Pfam" id="PF00781">
    <property type="entry name" value="DAGK_cat"/>
    <property type="match status" value="1"/>
</dbReference>
<dbReference type="Proteomes" id="UP000612893">
    <property type="component" value="Unassembled WGS sequence"/>
</dbReference>
<feature type="domain" description="DAGKc" evidence="1">
    <location>
        <begin position="1"/>
        <end position="124"/>
    </location>
</feature>
<dbReference type="GO" id="GO:0019242">
    <property type="term" value="P:methylglyoxal biosynthetic process"/>
    <property type="evidence" value="ECO:0007669"/>
    <property type="project" value="InterPro"/>
</dbReference>
<dbReference type="InterPro" id="IPR004363">
    <property type="entry name" value="Methylgl_synth"/>
</dbReference>